<evidence type="ECO:0000313" key="10">
    <source>
        <dbReference type="Proteomes" id="UP001307889"/>
    </source>
</evidence>
<dbReference type="Proteomes" id="UP001307889">
    <property type="component" value="Chromosome 16"/>
</dbReference>
<gene>
    <name evidence="9" type="ORF">NTJ_16118</name>
</gene>
<dbReference type="SUPFAM" id="SSF158457">
    <property type="entry name" value="Orange domain-like"/>
    <property type="match status" value="1"/>
</dbReference>
<evidence type="ECO:0000256" key="6">
    <source>
        <dbReference type="SAM" id="MobiDB-lite"/>
    </source>
</evidence>
<comment type="subcellular location">
    <subcellularLocation>
        <location evidence="1">Nucleus</location>
    </subcellularLocation>
</comment>
<keyword evidence="2" id="KW-0805">Transcription regulation</keyword>
<name>A0ABN7BG10_9HEMI</name>
<dbReference type="InterPro" id="IPR003650">
    <property type="entry name" value="Orange_dom"/>
</dbReference>
<organism evidence="9 10">
    <name type="scientific">Nesidiocoris tenuis</name>
    <dbReference type="NCBI Taxonomy" id="355587"/>
    <lineage>
        <taxon>Eukaryota</taxon>
        <taxon>Metazoa</taxon>
        <taxon>Ecdysozoa</taxon>
        <taxon>Arthropoda</taxon>
        <taxon>Hexapoda</taxon>
        <taxon>Insecta</taxon>
        <taxon>Pterygota</taxon>
        <taxon>Neoptera</taxon>
        <taxon>Paraneoptera</taxon>
        <taxon>Hemiptera</taxon>
        <taxon>Heteroptera</taxon>
        <taxon>Panheteroptera</taxon>
        <taxon>Cimicomorpha</taxon>
        <taxon>Miridae</taxon>
        <taxon>Dicyphina</taxon>
        <taxon>Nesidiocoris</taxon>
    </lineage>
</organism>
<keyword evidence="4" id="KW-0804">Transcription</keyword>
<dbReference type="Gene3D" id="4.10.280.10">
    <property type="entry name" value="Helix-loop-helix DNA-binding domain"/>
    <property type="match status" value="1"/>
</dbReference>
<dbReference type="InterPro" id="IPR050370">
    <property type="entry name" value="HES_HEY"/>
</dbReference>
<feature type="compositionally biased region" description="Polar residues" evidence="6">
    <location>
        <begin position="214"/>
        <end position="231"/>
    </location>
</feature>
<dbReference type="InterPro" id="IPR036638">
    <property type="entry name" value="HLH_DNA-bd_sf"/>
</dbReference>
<keyword evidence="3" id="KW-0238">DNA-binding</keyword>
<dbReference type="SUPFAM" id="SSF47459">
    <property type="entry name" value="HLH, helix-loop-helix DNA-binding domain"/>
    <property type="match status" value="1"/>
</dbReference>
<dbReference type="Gene3D" id="6.10.250.980">
    <property type="match status" value="1"/>
</dbReference>
<proteinExistence type="predicted"/>
<feature type="compositionally biased region" description="Polar residues" evidence="6">
    <location>
        <begin position="298"/>
        <end position="320"/>
    </location>
</feature>
<protein>
    <submittedName>
        <fullName evidence="9">Hairy Orange</fullName>
    </submittedName>
</protein>
<dbReference type="InterPro" id="IPR011598">
    <property type="entry name" value="bHLH_dom"/>
</dbReference>
<feature type="domain" description="BHLH" evidence="7">
    <location>
        <begin position="18"/>
        <end position="75"/>
    </location>
</feature>
<evidence type="ECO:0000313" key="9">
    <source>
        <dbReference type="EMBL" id="BET03300.1"/>
    </source>
</evidence>
<dbReference type="SMART" id="SM00353">
    <property type="entry name" value="HLH"/>
    <property type="match status" value="1"/>
</dbReference>
<keyword evidence="5" id="KW-0539">Nucleus</keyword>
<keyword evidence="10" id="KW-1185">Reference proteome</keyword>
<reference evidence="9 10" key="1">
    <citation type="submission" date="2023-09" db="EMBL/GenBank/DDBJ databases">
        <title>Nesidiocoris tenuis whole genome shotgun sequence.</title>
        <authorList>
            <person name="Shibata T."/>
            <person name="Shimoda M."/>
            <person name="Kobayashi T."/>
            <person name="Uehara T."/>
        </authorList>
    </citation>
    <scope>NUCLEOTIDE SEQUENCE [LARGE SCALE GENOMIC DNA]</scope>
    <source>
        <strain evidence="9 10">Japan</strain>
    </source>
</reference>
<dbReference type="PANTHER" id="PTHR10985">
    <property type="entry name" value="BASIC HELIX-LOOP-HELIX TRANSCRIPTION FACTOR, HES-RELATED"/>
    <property type="match status" value="1"/>
</dbReference>
<evidence type="ECO:0000256" key="2">
    <source>
        <dbReference type="ARBA" id="ARBA00023015"/>
    </source>
</evidence>
<feature type="region of interest" description="Disordered" evidence="6">
    <location>
        <begin position="252"/>
        <end position="326"/>
    </location>
</feature>
<feature type="region of interest" description="Disordered" evidence="6">
    <location>
        <begin position="206"/>
        <end position="237"/>
    </location>
</feature>
<dbReference type="SMART" id="SM00511">
    <property type="entry name" value="ORANGE"/>
    <property type="match status" value="1"/>
</dbReference>
<sequence length="326" mass="35585">MSETMASYHGYHMSRAELRKSNKPIMEKRRRARINTCLNELKTLILDAMKKDPARHSKLEKADILEMTVKHLQDIQREQMRSAVAADPTVITKFHTGFSECASEVSQYVSRLEGVDDGVKRRLMGHLNGCVSGLNQVLPLASNNPTSEDVNNNNNTQRLLGGMQLVPSRLPTGELAILIPNTVDSTRTIVDRDSAVHRSAFHVVARPSPGVSPAASTTSLDSSDHVTSTSPDHIPLHHPLSVAALSPHQIMLQPGDHPIQRPFVEPSPSLNAPFQPLDLKITSPSPLASPSVDAPPISSLSPCPQAKPVTSTNAAPSTSRDMWRPW</sequence>
<evidence type="ECO:0000259" key="8">
    <source>
        <dbReference type="PROSITE" id="PS51054"/>
    </source>
</evidence>
<accession>A0ABN7BG10</accession>
<dbReference type="Pfam" id="PF07527">
    <property type="entry name" value="Hairy_orange"/>
    <property type="match status" value="1"/>
</dbReference>
<evidence type="ECO:0000256" key="3">
    <source>
        <dbReference type="ARBA" id="ARBA00023125"/>
    </source>
</evidence>
<dbReference type="EMBL" id="AP028924">
    <property type="protein sequence ID" value="BET03300.1"/>
    <property type="molecule type" value="Genomic_DNA"/>
</dbReference>
<evidence type="ECO:0000256" key="5">
    <source>
        <dbReference type="ARBA" id="ARBA00023242"/>
    </source>
</evidence>
<dbReference type="PROSITE" id="PS50888">
    <property type="entry name" value="BHLH"/>
    <property type="match status" value="1"/>
</dbReference>
<evidence type="ECO:0000259" key="7">
    <source>
        <dbReference type="PROSITE" id="PS50888"/>
    </source>
</evidence>
<dbReference type="Pfam" id="PF00010">
    <property type="entry name" value="HLH"/>
    <property type="match status" value="1"/>
</dbReference>
<evidence type="ECO:0000256" key="1">
    <source>
        <dbReference type="ARBA" id="ARBA00004123"/>
    </source>
</evidence>
<dbReference type="PROSITE" id="PS51054">
    <property type="entry name" value="ORANGE"/>
    <property type="match status" value="1"/>
</dbReference>
<dbReference type="CDD" id="cd18913">
    <property type="entry name" value="bHLH-O_hairy_like"/>
    <property type="match status" value="1"/>
</dbReference>
<feature type="domain" description="Orange" evidence="8">
    <location>
        <begin position="94"/>
        <end position="127"/>
    </location>
</feature>
<evidence type="ECO:0000256" key="4">
    <source>
        <dbReference type="ARBA" id="ARBA00023163"/>
    </source>
</evidence>